<organism evidence="1">
    <name type="scientific">marine sediment metagenome</name>
    <dbReference type="NCBI Taxonomy" id="412755"/>
    <lineage>
        <taxon>unclassified sequences</taxon>
        <taxon>metagenomes</taxon>
        <taxon>ecological metagenomes</taxon>
    </lineage>
</organism>
<gene>
    <name evidence="1" type="ORF">LCGC14_1289150</name>
</gene>
<dbReference type="AlphaFoldDB" id="A0A0F9NVY8"/>
<accession>A0A0F9NVY8</accession>
<protein>
    <submittedName>
        <fullName evidence="1">Uncharacterized protein</fullName>
    </submittedName>
</protein>
<reference evidence="1" key="1">
    <citation type="journal article" date="2015" name="Nature">
        <title>Complex archaea that bridge the gap between prokaryotes and eukaryotes.</title>
        <authorList>
            <person name="Spang A."/>
            <person name="Saw J.H."/>
            <person name="Jorgensen S.L."/>
            <person name="Zaremba-Niedzwiedzka K."/>
            <person name="Martijn J."/>
            <person name="Lind A.E."/>
            <person name="van Eijk R."/>
            <person name="Schleper C."/>
            <person name="Guy L."/>
            <person name="Ettema T.J."/>
        </authorList>
    </citation>
    <scope>NUCLEOTIDE SEQUENCE</scope>
</reference>
<sequence>MPEVQVGDVVHLLPHGIDALNGMYEHTTWGLVMCPYPTVVRASTYHDGTQNILRARVNFTGGYLEVLLINGINDEAEWEQVAAIAQPAEDARWTGTEWVCTRAYA</sequence>
<name>A0A0F9NVY8_9ZZZZ</name>
<dbReference type="EMBL" id="LAZR01007412">
    <property type="protein sequence ID" value="KKM85432.1"/>
    <property type="molecule type" value="Genomic_DNA"/>
</dbReference>
<evidence type="ECO:0000313" key="1">
    <source>
        <dbReference type="EMBL" id="KKM85432.1"/>
    </source>
</evidence>
<comment type="caution">
    <text evidence="1">The sequence shown here is derived from an EMBL/GenBank/DDBJ whole genome shotgun (WGS) entry which is preliminary data.</text>
</comment>
<proteinExistence type="predicted"/>